<evidence type="ECO:0000256" key="2">
    <source>
        <dbReference type="SAM" id="Phobius"/>
    </source>
</evidence>
<gene>
    <name evidence="3" type="ORF">QIS96_01225</name>
</gene>
<keyword evidence="4" id="KW-1185">Reference proteome</keyword>
<dbReference type="Proteomes" id="UP001223978">
    <property type="component" value="Unassembled WGS sequence"/>
</dbReference>
<feature type="transmembrane region" description="Helical" evidence="2">
    <location>
        <begin position="56"/>
        <end position="79"/>
    </location>
</feature>
<protein>
    <submittedName>
        <fullName evidence="3">Uncharacterized protein</fullName>
    </submittedName>
</protein>
<evidence type="ECO:0000313" key="3">
    <source>
        <dbReference type="EMBL" id="MDI3402460.1"/>
    </source>
</evidence>
<accession>A0ABT6S2Y5</accession>
<feature type="region of interest" description="Disordered" evidence="1">
    <location>
        <begin position="108"/>
        <end position="150"/>
    </location>
</feature>
<keyword evidence="2" id="KW-0812">Transmembrane</keyword>
<feature type="compositionally biased region" description="Basic and acidic residues" evidence="1">
    <location>
        <begin position="1"/>
        <end position="27"/>
    </location>
</feature>
<keyword evidence="2" id="KW-1133">Transmembrane helix</keyword>
<dbReference type="RefSeq" id="WP_282540413.1">
    <property type="nucleotide sequence ID" value="NZ_JASCIQ010000001.1"/>
</dbReference>
<evidence type="ECO:0000256" key="1">
    <source>
        <dbReference type="SAM" id="MobiDB-lite"/>
    </source>
</evidence>
<proteinExistence type="predicted"/>
<feature type="compositionally biased region" description="Basic and acidic residues" evidence="1">
    <location>
        <begin position="339"/>
        <end position="351"/>
    </location>
</feature>
<sequence length="440" mass="44874">MEKKAETGKSGAKESGSKESGAKEGERKRKKIDLNVPQVAGSAVAAVVAAKLASSFGVYGTILGAGLVSVIATCGGSVFQHFFSRTGEQVREAAEKAKPRVRQVPLTADGRPVPATFRASSEPSAPSAPSVASARAANPSTGPVTTSWRPGVVTAEGDATTALPATGAADATTALPVAGAADATTVLPTAGRAEADRTQLLAPVGVADGDRTQLLTKVDAERTRLLTPVRRPEPEPEDDATTVLARADATMLLRANSGGPGGSSDDETRFLGIVTPEAPVDVPVQGKRIKSWKRPLLGAALIFGVTMAGISTYELVSGNSFSGNDSQVLRPSSWGGASADERRGDTPDDRPSPSTPTDEGGADSGERNPAAEPTVTPDRGSDGTEPQPRPSASQSSDGTEPTAEPSPTESEADPSAEPSSPEPTESATDADPEPTGRPVE</sequence>
<keyword evidence="2" id="KW-0472">Membrane</keyword>
<feature type="region of interest" description="Disordered" evidence="1">
    <location>
        <begin position="1"/>
        <end position="29"/>
    </location>
</feature>
<feature type="compositionally biased region" description="Low complexity" evidence="1">
    <location>
        <begin position="399"/>
        <end position="429"/>
    </location>
</feature>
<feature type="region of interest" description="Disordered" evidence="1">
    <location>
        <begin position="322"/>
        <end position="440"/>
    </location>
</feature>
<reference evidence="3 4" key="1">
    <citation type="submission" date="2023-05" db="EMBL/GenBank/DDBJ databases">
        <title>Draft genome sequence of Streptomyces sp. B-S-A6 isolated from a cave soil in Thailand.</title>
        <authorList>
            <person name="Chamroensaksri N."/>
            <person name="Muangham S."/>
        </authorList>
    </citation>
    <scope>NUCLEOTIDE SEQUENCE [LARGE SCALE GENOMIC DNA]</scope>
    <source>
        <strain evidence="3 4">B-S-A6</strain>
    </source>
</reference>
<comment type="caution">
    <text evidence="3">The sequence shown here is derived from an EMBL/GenBank/DDBJ whole genome shotgun (WGS) entry which is preliminary data.</text>
</comment>
<feature type="compositionally biased region" description="Low complexity" evidence="1">
    <location>
        <begin position="119"/>
        <end position="140"/>
    </location>
</feature>
<name>A0ABT6S2Y5_9ACTN</name>
<dbReference type="EMBL" id="JASCIQ010000001">
    <property type="protein sequence ID" value="MDI3402460.1"/>
    <property type="molecule type" value="Genomic_DNA"/>
</dbReference>
<evidence type="ECO:0000313" key="4">
    <source>
        <dbReference type="Proteomes" id="UP001223978"/>
    </source>
</evidence>
<organism evidence="3 4">
    <name type="scientific">Streptomyces cavernicola</name>
    <dbReference type="NCBI Taxonomy" id="3043613"/>
    <lineage>
        <taxon>Bacteria</taxon>
        <taxon>Bacillati</taxon>
        <taxon>Actinomycetota</taxon>
        <taxon>Actinomycetes</taxon>
        <taxon>Kitasatosporales</taxon>
        <taxon>Streptomycetaceae</taxon>
        <taxon>Streptomyces</taxon>
    </lineage>
</organism>